<keyword evidence="2" id="KW-1185">Reference proteome</keyword>
<dbReference type="Proteomes" id="UP001174934">
    <property type="component" value="Unassembled WGS sequence"/>
</dbReference>
<evidence type="ECO:0000313" key="1">
    <source>
        <dbReference type="EMBL" id="KAK0610728.1"/>
    </source>
</evidence>
<accession>A0AA39U1X9</accession>
<reference evidence="1" key="1">
    <citation type="submission" date="2023-06" db="EMBL/GenBank/DDBJ databases">
        <title>Genome-scale phylogeny and comparative genomics of the fungal order Sordariales.</title>
        <authorList>
            <consortium name="Lawrence Berkeley National Laboratory"/>
            <person name="Hensen N."/>
            <person name="Bonometti L."/>
            <person name="Westerberg I."/>
            <person name="Brannstrom I.O."/>
            <person name="Guillou S."/>
            <person name="Cros-Aarteil S."/>
            <person name="Calhoun S."/>
            <person name="Haridas S."/>
            <person name="Kuo A."/>
            <person name="Mondo S."/>
            <person name="Pangilinan J."/>
            <person name="Riley R."/>
            <person name="LaButti K."/>
            <person name="Andreopoulos B."/>
            <person name="Lipzen A."/>
            <person name="Chen C."/>
            <person name="Yanf M."/>
            <person name="Daum C."/>
            <person name="Ng V."/>
            <person name="Clum A."/>
            <person name="Steindorff A."/>
            <person name="Ohm R."/>
            <person name="Martin F."/>
            <person name="Silar P."/>
            <person name="Natvig D."/>
            <person name="Lalanne C."/>
            <person name="Gautier V."/>
            <person name="Ament-velasquez S.L."/>
            <person name="Kruys A."/>
            <person name="Hutchinson M.I."/>
            <person name="Powell A.J."/>
            <person name="Barry K."/>
            <person name="Miller A.N."/>
            <person name="Grigoriev I.V."/>
            <person name="Debuchy R."/>
            <person name="Gladieux P."/>
            <person name="Thoren M.H."/>
            <person name="Johannesson H."/>
        </authorList>
    </citation>
    <scope>NUCLEOTIDE SEQUENCE</scope>
    <source>
        <strain evidence="1">SMH3391-2</strain>
    </source>
</reference>
<dbReference type="AlphaFoldDB" id="A0AA39U1X9"/>
<protein>
    <submittedName>
        <fullName evidence="1">Uncharacterized protein</fullName>
    </submittedName>
</protein>
<dbReference type="EMBL" id="JAULSR010000010">
    <property type="protein sequence ID" value="KAK0610728.1"/>
    <property type="molecule type" value="Genomic_DNA"/>
</dbReference>
<evidence type="ECO:0000313" key="2">
    <source>
        <dbReference type="Proteomes" id="UP001174934"/>
    </source>
</evidence>
<gene>
    <name evidence="1" type="ORF">B0T17DRAFT_545390</name>
</gene>
<organism evidence="1 2">
    <name type="scientific">Bombardia bombarda</name>
    <dbReference type="NCBI Taxonomy" id="252184"/>
    <lineage>
        <taxon>Eukaryota</taxon>
        <taxon>Fungi</taxon>
        <taxon>Dikarya</taxon>
        <taxon>Ascomycota</taxon>
        <taxon>Pezizomycotina</taxon>
        <taxon>Sordariomycetes</taxon>
        <taxon>Sordariomycetidae</taxon>
        <taxon>Sordariales</taxon>
        <taxon>Lasiosphaeriaceae</taxon>
        <taxon>Bombardia</taxon>
    </lineage>
</organism>
<sequence>MDLWMRPEILARQAVVAKRIILLVDPAIRFYPPIPGRVVYIMPTAVRCRYFDPIVRQPVMGESPYLQLNVCAALRISGTVRPHT</sequence>
<proteinExistence type="predicted"/>
<comment type="caution">
    <text evidence="1">The sequence shown here is derived from an EMBL/GenBank/DDBJ whole genome shotgun (WGS) entry which is preliminary data.</text>
</comment>
<name>A0AA39U1X9_9PEZI</name>